<reference evidence="1" key="1">
    <citation type="submission" date="2022-08" db="EMBL/GenBank/DDBJ databases">
        <title>Novel sulfate-reducing endosymbionts in the free-living metamonad Anaeramoeba.</title>
        <authorList>
            <person name="Jerlstrom-Hultqvist J."/>
            <person name="Cepicka I."/>
            <person name="Gallot-Lavallee L."/>
            <person name="Salas-Leiva D."/>
            <person name="Curtis B.A."/>
            <person name="Zahonova K."/>
            <person name="Pipaliya S."/>
            <person name="Dacks J."/>
            <person name="Roger A.J."/>
        </authorList>
    </citation>
    <scope>NUCLEOTIDE SEQUENCE</scope>
    <source>
        <strain evidence="1">Schooner1</strain>
    </source>
</reference>
<protein>
    <submittedName>
        <fullName evidence="1">Uncharacterized protein</fullName>
    </submittedName>
</protein>
<comment type="caution">
    <text evidence="1">The sequence shown here is derived from an EMBL/GenBank/DDBJ whole genome shotgun (WGS) entry which is preliminary data.</text>
</comment>
<proteinExistence type="predicted"/>
<accession>A0ABQ8XPL5</accession>
<keyword evidence="2" id="KW-1185">Reference proteome</keyword>
<evidence type="ECO:0000313" key="1">
    <source>
        <dbReference type="EMBL" id="KAJ6234563.1"/>
    </source>
</evidence>
<dbReference type="EMBL" id="JAOAOG010000269">
    <property type="protein sequence ID" value="KAJ6234563.1"/>
    <property type="molecule type" value="Genomic_DNA"/>
</dbReference>
<dbReference type="Proteomes" id="UP001150062">
    <property type="component" value="Unassembled WGS sequence"/>
</dbReference>
<organism evidence="1 2">
    <name type="scientific">Anaeramoeba flamelloides</name>
    <dbReference type="NCBI Taxonomy" id="1746091"/>
    <lineage>
        <taxon>Eukaryota</taxon>
        <taxon>Metamonada</taxon>
        <taxon>Anaeramoebidae</taxon>
        <taxon>Anaeramoeba</taxon>
    </lineage>
</organism>
<name>A0ABQ8XPL5_9EUKA</name>
<sequence length="208" mass="24696">MFQQIPISGIHLLTLELDSPSTIERKRLFNEILTKRISHKTDTCKKLQQANEQEEESIMTNHTVFKQKKRKRTLKCTSQLELNQACMSDSENIPESFQNLENLRQINLPDRNYETFFPLPKNKNNLNQTNHKHVLFHKRQRQRLDTIVKKITQNQFQTPKTQVKTPNCLNAIPLQMKQRPLELPKKSIFFYRFKLACLVEKIKNSTDY</sequence>
<gene>
    <name evidence="1" type="ORF">M0813_29154</name>
</gene>
<evidence type="ECO:0000313" key="2">
    <source>
        <dbReference type="Proteomes" id="UP001150062"/>
    </source>
</evidence>